<accession>A0AAD3SAR9</accession>
<evidence type="ECO:0000256" key="1">
    <source>
        <dbReference type="SAM" id="MobiDB-lite"/>
    </source>
</evidence>
<feature type="compositionally biased region" description="Polar residues" evidence="1">
    <location>
        <begin position="66"/>
        <end position="83"/>
    </location>
</feature>
<keyword evidence="3" id="KW-1185">Reference proteome</keyword>
<sequence>MHPRQIGFRISSMQLNTSARDIFSRHQQQQKTPQQLITTIQGSTKHCYCFCISTQYKTDTEVGNRRNVSPPSSVILSKGSSSQPWAFPATPCVATLGPSSKAVWTARRRLSKDQEQRPSATAGRIPCTTIRSYQH</sequence>
<evidence type="ECO:0000313" key="3">
    <source>
        <dbReference type="Proteomes" id="UP001279734"/>
    </source>
</evidence>
<organism evidence="2 3">
    <name type="scientific">Nepenthes gracilis</name>
    <name type="common">Slender pitcher plant</name>
    <dbReference type="NCBI Taxonomy" id="150966"/>
    <lineage>
        <taxon>Eukaryota</taxon>
        <taxon>Viridiplantae</taxon>
        <taxon>Streptophyta</taxon>
        <taxon>Embryophyta</taxon>
        <taxon>Tracheophyta</taxon>
        <taxon>Spermatophyta</taxon>
        <taxon>Magnoliopsida</taxon>
        <taxon>eudicotyledons</taxon>
        <taxon>Gunneridae</taxon>
        <taxon>Pentapetalae</taxon>
        <taxon>Caryophyllales</taxon>
        <taxon>Nepenthaceae</taxon>
        <taxon>Nepenthes</taxon>
    </lineage>
</organism>
<feature type="region of interest" description="Disordered" evidence="1">
    <location>
        <begin position="61"/>
        <end position="83"/>
    </location>
</feature>
<protein>
    <submittedName>
        <fullName evidence="2">Uncharacterized protein</fullName>
    </submittedName>
</protein>
<name>A0AAD3SAR9_NEPGR</name>
<evidence type="ECO:0000313" key="2">
    <source>
        <dbReference type="EMBL" id="GMH07537.1"/>
    </source>
</evidence>
<dbReference type="Proteomes" id="UP001279734">
    <property type="component" value="Unassembled WGS sequence"/>
</dbReference>
<reference evidence="2" key="1">
    <citation type="submission" date="2023-05" db="EMBL/GenBank/DDBJ databases">
        <title>Nepenthes gracilis genome sequencing.</title>
        <authorList>
            <person name="Fukushima K."/>
        </authorList>
    </citation>
    <scope>NUCLEOTIDE SEQUENCE</scope>
    <source>
        <strain evidence="2">SING2019-196</strain>
    </source>
</reference>
<dbReference type="EMBL" id="BSYO01000007">
    <property type="protein sequence ID" value="GMH07537.1"/>
    <property type="molecule type" value="Genomic_DNA"/>
</dbReference>
<proteinExistence type="predicted"/>
<dbReference type="AlphaFoldDB" id="A0AAD3SAR9"/>
<comment type="caution">
    <text evidence="2">The sequence shown here is derived from an EMBL/GenBank/DDBJ whole genome shotgun (WGS) entry which is preliminary data.</text>
</comment>
<gene>
    <name evidence="2" type="ORF">Nepgr_009377</name>
</gene>